<gene>
    <name evidence="1" type="ORF">GCM10009119_21890</name>
</gene>
<proteinExistence type="predicted"/>
<organism evidence="1 2">
    <name type="scientific">Algoriphagus jejuensis</name>
    <dbReference type="NCBI Taxonomy" id="419934"/>
    <lineage>
        <taxon>Bacteria</taxon>
        <taxon>Pseudomonadati</taxon>
        <taxon>Bacteroidota</taxon>
        <taxon>Cytophagia</taxon>
        <taxon>Cytophagales</taxon>
        <taxon>Cyclobacteriaceae</taxon>
        <taxon>Algoriphagus</taxon>
    </lineage>
</organism>
<sequence length="72" mass="8394">MFSDFKFSVIKIKDVIKGPFRNEDEVLAQLKRNNAFWTNIWSELCFVENSSATPPPEKLSITWLEEASIWSL</sequence>
<dbReference type="EMBL" id="BAAAFI010000010">
    <property type="protein sequence ID" value="GAA0879221.1"/>
    <property type="molecule type" value="Genomic_DNA"/>
</dbReference>
<keyword evidence="2" id="KW-1185">Reference proteome</keyword>
<protein>
    <submittedName>
        <fullName evidence="1">Uncharacterized protein</fullName>
    </submittedName>
</protein>
<evidence type="ECO:0000313" key="1">
    <source>
        <dbReference type="EMBL" id="GAA0879221.1"/>
    </source>
</evidence>
<evidence type="ECO:0000313" key="2">
    <source>
        <dbReference type="Proteomes" id="UP001500469"/>
    </source>
</evidence>
<comment type="caution">
    <text evidence="1">The sequence shown here is derived from an EMBL/GenBank/DDBJ whole genome shotgun (WGS) entry which is preliminary data.</text>
</comment>
<reference evidence="1 2" key="1">
    <citation type="journal article" date="2019" name="Int. J. Syst. Evol. Microbiol.">
        <title>The Global Catalogue of Microorganisms (GCM) 10K type strain sequencing project: providing services to taxonomists for standard genome sequencing and annotation.</title>
        <authorList>
            <consortium name="The Broad Institute Genomics Platform"/>
            <consortium name="The Broad Institute Genome Sequencing Center for Infectious Disease"/>
            <person name="Wu L."/>
            <person name="Ma J."/>
        </authorList>
    </citation>
    <scope>NUCLEOTIDE SEQUENCE [LARGE SCALE GENOMIC DNA]</scope>
    <source>
        <strain evidence="1 2">JCM 16112</strain>
    </source>
</reference>
<accession>A0ABN1N0Y0</accession>
<dbReference type="Proteomes" id="UP001500469">
    <property type="component" value="Unassembled WGS sequence"/>
</dbReference>
<name>A0ABN1N0Y0_9BACT</name>